<reference evidence="2" key="1">
    <citation type="submission" date="2022-12" db="EMBL/GenBank/DDBJ databases">
        <authorList>
            <person name="Petersen C."/>
        </authorList>
    </citation>
    <scope>NUCLEOTIDE SEQUENCE</scope>
    <source>
        <strain evidence="2">IBT 29677</strain>
    </source>
</reference>
<protein>
    <submittedName>
        <fullName evidence="2">Uncharacterized protein</fullName>
    </submittedName>
</protein>
<feature type="compositionally biased region" description="Basic and acidic residues" evidence="1">
    <location>
        <begin position="38"/>
        <end position="49"/>
    </location>
</feature>
<name>A0A9W9VNY9_9EURO</name>
<keyword evidence="3" id="KW-1185">Reference proteome</keyword>
<evidence type="ECO:0000313" key="2">
    <source>
        <dbReference type="EMBL" id="KAJ5386575.1"/>
    </source>
</evidence>
<proteinExistence type="predicted"/>
<organism evidence="2 3">
    <name type="scientific">Penicillium cosmopolitanum</name>
    <dbReference type="NCBI Taxonomy" id="1131564"/>
    <lineage>
        <taxon>Eukaryota</taxon>
        <taxon>Fungi</taxon>
        <taxon>Dikarya</taxon>
        <taxon>Ascomycota</taxon>
        <taxon>Pezizomycotina</taxon>
        <taxon>Eurotiomycetes</taxon>
        <taxon>Eurotiomycetidae</taxon>
        <taxon>Eurotiales</taxon>
        <taxon>Aspergillaceae</taxon>
        <taxon>Penicillium</taxon>
    </lineage>
</organism>
<evidence type="ECO:0000256" key="1">
    <source>
        <dbReference type="SAM" id="MobiDB-lite"/>
    </source>
</evidence>
<dbReference type="GeneID" id="81372733"/>
<dbReference type="AlphaFoldDB" id="A0A9W9VNY9"/>
<accession>A0A9W9VNY9</accession>
<dbReference type="OrthoDB" id="10334746at2759"/>
<comment type="caution">
    <text evidence="2">The sequence shown here is derived from an EMBL/GenBank/DDBJ whole genome shotgun (WGS) entry which is preliminary data.</text>
</comment>
<feature type="region of interest" description="Disordered" evidence="1">
    <location>
        <begin position="30"/>
        <end position="52"/>
    </location>
</feature>
<sequence length="65" mass="6901">MVQSKPGNSIDLGTPEVSSWSQFVQQIHPECSSGRAKSGAEDPTADRLGLDANAENHILGPLKVK</sequence>
<gene>
    <name evidence="2" type="ORF">N7509_009116</name>
</gene>
<dbReference type="RefSeq" id="XP_056484373.1">
    <property type="nucleotide sequence ID" value="XM_056633753.1"/>
</dbReference>
<reference evidence="2" key="2">
    <citation type="journal article" date="2023" name="IMA Fungus">
        <title>Comparative genomic study of the Penicillium genus elucidates a diverse pangenome and 15 lateral gene transfer events.</title>
        <authorList>
            <person name="Petersen C."/>
            <person name="Sorensen T."/>
            <person name="Nielsen M.R."/>
            <person name="Sondergaard T.E."/>
            <person name="Sorensen J.L."/>
            <person name="Fitzpatrick D.A."/>
            <person name="Frisvad J.C."/>
            <person name="Nielsen K.L."/>
        </authorList>
    </citation>
    <scope>NUCLEOTIDE SEQUENCE</scope>
    <source>
        <strain evidence="2">IBT 29677</strain>
    </source>
</reference>
<dbReference type="Proteomes" id="UP001147747">
    <property type="component" value="Unassembled WGS sequence"/>
</dbReference>
<evidence type="ECO:0000313" key="3">
    <source>
        <dbReference type="Proteomes" id="UP001147747"/>
    </source>
</evidence>
<dbReference type="EMBL" id="JAPZBU010000009">
    <property type="protein sequence ID" value="KAJ5386575.1"/>
    <property type="molecule type" value="Genomic_DNA"/>
</dbReference>